<evidence type="ECO:0000256" key="1">
    <source>
        <dbReference type="SAM" id="MobiDB-lite"/>
    </source>
</evidence>
<dbReference type="Proteomes" id="UP000289200">
    <property type="component" value="Unassembled WGS sequence"/>
</dbReference>
<organism evidence="2 3">
    <name type="scientific">Rhodoplanes serenus</name>
    <dbReference type="NCBI Taxonomy" id="200615"/>
    <lineage>
        <taxon>Bacteria</taxon>
        <taxon>Pseudomonadati</taxon>
        <taxon>Pseudomonadota</taxon>
        <taxon>Alphaproteobacteria</taxon>
        <taxon>Hyphomicrobiales</taxon>
        <taxon>Nitrobacteraceae</taxon>
        <taxon>Rhodoplanes</taxon>
    </lineage>
</organism>
<keyword evidence="3" id="KW-1185">Reference proteome</keyword>
<accession>A0A3S4CHC3</accession>
<comment type="caution">
    <text evidence="2">The sequence shown here is derived from an EMBL/GenBank/DDBJ whole genome shotgun (WGS) entry which is preliminary data.</text>
</comment>
<name>A0A3S4CHC3_9BRAD</name>
<protein>
    <submittedName>
        <fullName evidence="2">Uncharacterized protein</fullName>
    </submittedName>
</protein>
<evidence type="ECO:0000313" key="2">
    <source>
        <dbReference type="EMBL" id="VCU09200.1"/>
    </source>
</evidence>
<reference evidence="3" key="1">
    <citation type="submission" date="2018-10" db="EMBL/GenBank/DDBJ databases">
        <authorList>
            <person name="Peiro R."/>
            <person name="Begona"/>
            <person name="Cbmso G."/>
            <person name="Lopez M."/>
            <person name="Gonzalez S."/>
            <person name="Sacristan E."/>
            <person name="Castillo E."/>
        </authorList>
    </citation>
    <scope>NUCLEOTIDE SEQUENCE [LARGE SCALE GENOMIC DNA]</scope>
</reference>
<dbReference type="RefSeq" id="WP_129609143.1">
    <property type="nucleotide sequence ID" value="NZ_UWOC01000142.1"/>
</dbReference>
<dbReference type="OrthoDB" id="7959329at2"/>
<feature type="compositionally biased region" description="Basic and acidic residues" evidence="1">
    <location>
        <begin position="1"/>
        <end position="15"/>
    </location>
</feature>
<sequence>MGRIGDAFRAERRDTAAAPSAGGAGTAPFDRGAAWVRDVLLPALAQADAELAGDGVAVRLDSNLDPRSTNHAHVDFWLAPRDDHGGVPHGPRHSINVREGRDVWLFRPGEPGRVLGPIEAVDAAACEEMLANAAAEYARMLG</sequence>
<gene>
    <name evidence="2" type="ORF">RHODGE_RHODGE_02372</name>
</gene>
<feature type="region of interest" description="Disordered" evidence="1">
    <location>
        <begin position="1"/>
        <end position="28"/>
    </location>
</feature>
<dbReference type="EMBL" id="UWOC01000142">
    <property type="protein sequence ID" value="VCU09200.1"/>
    <property type="molecule type" value="Genomic_DNA"/>
</dbReference>
<proteinExistence type="predicted"/>
<evidence type="ECO:0000313" key="3">
    <source>
        <dbReference type="Proteomes" id="UP000289200"/>
    </source>
</evidence>
<dbReference type="AlphaFoldDB" id="A0A3S4CHC3"/>